<keyword evidence="2" id="KW-1185">Reference proteome</keyword>
<evidence type="ECO:0000313" key="2">
    <source>
        <dbReference type="Proteomes" id="UP000704467"/>
    </source>
</evidence>
<comment type="caution">
    <text evidence="1">The sequence shown here is derived from an EMBL/GenBank/DDBJ whole genome shotgun (WGS) entry which is preliminary data.</text>
</comment>
<organism evidence="1 2">
    <name type="scientific">Brucella haematophila</name>
    <dbReference type="NCBI Taxonomy" id="419474"/>
    <lineage>
        <taxon>Bacteria</taxon>
        <taxon>Pseudomonadati</taxon>
        <taxon>Pseudomonadota</taxon>
        <taxon>Alphaproteobacteria</taxon>
        <taxon>Hyphomicrobiales</taxon>
        <taxon>Brucellaceae</taxon>
        <taxon>Brucella/Ochrobactrum group</taxon>
        <taxon>Brucella</taxon>
    </lineage>
</organism>
<reference evidence="1 2" key="1">
    <citation type="submission" date="2020-03" db="EMBL/GenBank/DDBJ databases">
        <title>Whole genome sequencing of clinical and environmental type strains of Ochrobactrum.</title>
        <authorList>
            <person name="Dharne M."/>
        </authorList>
    </citation>
    <scope>NUCLEOTIDE SEQUENCE [LARGE SCALE GENOMIC DNA]</scope>
    <source>
        <strain evidence="1 2">CIP 109452</strain>
    </source>
</reference>
<gene>
    <name evidence="1" type="ORF">HED55_06980</name>
</gene>
<sequence length="124" mass="14687">MIIFHILKKKNIVGCKDGGIHTGRKCKAGLNWAREAKKKNGTFFFLDDIDLAAVASKTDRFEFADGTKYKGYVGQEIRYLRRNWHHPQVRAMVKWWYKGQVTSAPWERDRDPWEPDVWRQYPQS</sequence>
<evidence type="ECO:0008006" key="3">
    <source>
        <dbReference type="Google" id="ProtNLM"/>
    </source>
</evidence>
<evidence type="ECO:0000313" key="1">
    <source>
        <dbReference type="EMBL" id="NKC03191.1"/>
    </source>
</evidence>
<accession>A0ABX1DLI3</accession>
<name>A0ABX1DLI3_9HYPH</name>
<dbReference type="EMBL" id="JAAVLN010000001">
    <property type="protein sequence ID" value="NKC03191.1"/>
    <property type="molecule type" value="Genomic_DNA"/>
</dbReference>
<protein>
    <recommendedName>
        <fullName evidence="3">Cytoplasmic protein</fullName>
    </recommendedName>
</protein>
<proteinExistence type="predicted"/>
<dbReference type="Proteomes" id="UP000704467">
    <property type="component" value="Unassembled WGS sequence"/>
</dbReference>